<dbReference type="InterPro" id="IPR016188">
    <property type="entry name" value="PurM-like_N"/>
</dbReference>
<dbReference type="Pfam" id="PF02769">
    <property type="entry name" value="AIRS_C"/>
    <property type="match status" value="1"/>
</dbReference>
<comment type="catalytic activity">
    <reaction evidence="14 15">
        <text>2-formamido-N(1)-(5-O-phospho-beta-D-ribosyl)acetamidine + ATP = 5-amino-1-(5-phospho-beta-D-ribosyl)imidazole + ADP + phosphate + H(+)</text>
        <dbReference type="Rhea" id="RHEA:23032"/>
        <dbReference type="ChEBI" id="CHEBI:15378"/>
        <dbReference type="ChEBI" id="CHEBI:30616"/>
        <dbReference type="ChEBI" id="CHEBI:43474"/>
        <dbReference type="ChEBI" id="CHEBI:137981"/>
        <dbReference type="ChEBI" id="CHEBI:147287"/>
        <dbReference type="ChEBI" id="CHEBI:456216"/>
        <dbReference type="EC" id="6.3.3.1"/>
    </reaction>
</comment>
<dbReference type="CDD" id="cd02196">
    <property type="entry name" value="PurM"/>
    <property type="match status" value="1"/>
</dbReference>
<dbReference type="GO" id="GO:0006189">
    <property type="term" value="P:'de novo' IMP biosynthetic process"/>
    <property type="evidence" value="ECO:0007669"/>
    <property type="project" value="UniProtKB-UniRule"/>
</dbReference>
<keyword evidence="6 15" id="KW-0963">Cytoplasm</keyword>
<name>A0AB74TYX5_9LACT</name>
<feature type="domain" description="PurM-like C-terminal" evidence="17">
    <location>
        <begin position="174"/>
        <end position="334"/>
    </location>
</feature>
<dbReference type="GO" id="GO:0005524">
    <property type="term" value="F:ATP binding"/>
    <property type="evidence" value="ECO:0007669"/>
    <property type="project" value="UniProtKB-KW"/>
</dbReference>
<dbReference type="PANTHER" id="PTHR10520:SF12">
    <property type="entry name" value="TRIFUNCTIONAL PURINE BIOSYNTHETIC PROTEIN ADENOSINE-3"/>
    <property type="match status" value="1"/>
</dbReference>
<evidence type="ECO:0000256" key="11">
    <source>
        <dbReference type="ARBA" id="ARBA00031908"/>
    </source>
</evidence>
<reference evidence="19" key="1">
    <citation type="submission" date="2023-12" db="EMBL/GenBank/DDBJ databases">
        <title>Dolosigranulum savutii sp. nov. isolated from human upper respiratory samples collected in Botswana.</title>
        <authorList>
            <person name="Kelly M.S."/>
        </authorList>
    </citation>
    <scope>NUCLEOTIDE SEQUENCE</scope>
    <source>
        <strain evidence="19">MSK211</strain>
        <strain evidence="18">MSK312</strain>
    </source>
</reference>
<feature type="domain" description="PurM-like N-terminal" evidence="16">
    <location>
        <begin position="57"/>
        <end position="162"/>
    </location>
</feature>
<evidence type="ECO:0000256" key="2">
    <source>
        <dbReference type="ARBA" id="ARBA00004686"/>
    </source>
</evidence>
<evidence type="ECO:0000256" key="13">
    <source>
        <dbReference type="ARBA" id="ARBA00033093"/>
    </source>
</evidence>
<evidence type="ECO:0000256" key="15">
    <source>
        <dbReference type="HAMAP-Rule" id="MF_00741"/>
    </source>
</evidence>
<evidence type="ECO:0000256" key="4">
    <source>
        <dbReference type="ARBA" id="ARBA00013047"/>
    </source>
</evidence>
<keyword evidence="10 15" id="KW-0067">ATP-binding</keyword>
<evidence type="ECO:0000256" key="6">
    <source>
        <dbReference type="ARBA" id="ARBA00022490"/>
    </source>
</evidence>
<evidence type="ECO:0000256" key="10">
    <source>
        <dbReference type="ARBA" id="ARBA00022840"/>
    </source>
</evidence>
<evidence type="ECO:0000256" key="12">
    <source>
        <dbReference type="ARBA" id="ARBA00032931"/>
    </source>
</evidence>
<evidence type="ECO:0000313" key="19">
    <source>
        <dbReference type="EMBL" id="XBC52146.1"/>
    </source>
</evidence>
<sequence length="344" mass="36731">MSEQYRASGVDIEKGYEAVKRMKSHVKRTFRPEVMSELGGFGGLFDLSQAKKLSHPVLVSGTDGVGTKLLLAQQAQQLDTIGIDCVAMCVNDVLAQGAEPLLFLDYLAVGANDPQAIESIVAGVADGCKQAGAALVGGETAEMPDLYTVDEFDLAGFCVGLVDRDQLLSPDRVQVGDHLIGLPSNGIHSNGYSLVRKILFKDHELAFDDELPSGELLIDALLEPTRIYVEAVLPLIQAGLIHSAAHITGGGFYENVPRMLGEYLQAELDLSAVAVPEIFSVIAELGNISSDEMYHVFNMGIGMVLAVPAEHVADVLAKTDGAYDLGVVHQQDEQGPTVVLKGMK</sequence>
<dbReference type="InterPro" id="IPR036921">
    <property type="entry name" value="PurM-like_N_sf"/>
</dbReference>
<dbReference type="SUPFAM" id="SSF56042">
    <property type="entry name" value="PurM C-terminal domain-like"/>
    <property type="match status" value="1"/>
</dbReference>
<dbReference type="NCBIfam" id="TIGR00878">
    <property type="entry name" value="purM"/>
    <property type="match status" value="1"/>
</dbReference>
<comment type="similarity">
    <text evidence="3 15">Belongs to the AIR synthase family.</text>
</comment>
<comment type="pathway">
    <text evidence="2 15">Purine metabolism; IMP biosynthesis via de novo pathway; 5-amino-1-(5-phospho-D-ribosyl)imidazole from N(2)-formyl-N(1)-(5-phospho-D-ribosyl)glycinamide: step 2/2.</text>
</comment>
<dbReference type="GO" id="GO:0005829">
    <property type="term" value="C:cytosol"/>
    <property type="evidence" value="ECO:0007669"/>
    <property type="project" value="TreeGrafter"/>
</dbReference>
<evidence type="ECO:0000256" key="9">
    <source>
        <dbReference type="ARBA" id="ARBA00022755"/>
    </source>
</evidence>
<dbReference type="Gene3D" id="3.30.1330.10">
    <property type="entry name" value="PurM-like, N-terminal domain"/>
    <property type="match status" value="1"/>
</dbReference>
<dbReference type="InterPro" id="IPR010918">
    <property type="entry name" value="PurM-like_C_dom"/>
</dbReference>
<dbReference type="FunFam" id="3.30.1330.10:FF:000001">
    <property type="entry name" value="Phosphoribosylformylglycinamidine cyclo-ligase"/>
    <property type="match status" value="1"/>
</dbReference>
<keyword evidence="7 15" id="KW-0436">Ligase</keyword>
<organism evidence="19">
    <name type="scientific">Dolosigranulum savutiense</name>
    <dbReference type="NCBI Taxonomy" id="3110288"/>
    <lineage>
        <taxon>Bacteria</taxon>
        <taxon>Bacillati</taxon>
        <taxon>Bacillota</taxon>
        <taxon>Bacilli</taxon>
        <taxon>Lactobacillales</taxon>
        <taxon>Carnobacteriaceae</taxon>
        <taxon>Dolosigranulum</taxon>
    </lineage>
</organism>
<dbReference type="SUPFAM" id="SSF55326">
    <property type="entry name" value="PurM N-terminal domain-like"/>
    <property type="match status" value="1"/>
</dbReference>
<dbReference type="InterPro" id="IPR004733">
    <property type="entry name" value="PurM_cligase"/>
</dbReference>
<dbReference type="AlphaFoldDB" id="A0AB74TYX5"/>
<dbReference type="EMBL" id="CP142436">
    <property type="protein sequence ID" value="XBC52146.1"/>
    <property type="molecule type" value="Genomic_DNA"/>
</dbReference>
<keyword evidence="9 15" id="KW-0658">Purine biosynthesis</keyword>
<dbReference type="GO" id="GO:0004637">
    <property type="term" value="F:phosphoribosylamine-glycine ligase activity"/>
    <property type="evidence" value="ECO:0007669"/>
    <property type="project" value="TreeGrafter"/>
</dbReference>
<dbReference type="Pfam" id="PF00586">
    <property type="entry name" value="AIRS"/>
    <property type="match status" value="1"/>
</dbReference>
<evidence type="ECO:0000256" key="14">
    <source>
        <dbReference type="ARBA" id="ARBA00049057"/>
    </source>
</evidence>
<gene>
    <name evidence="15 19" type="primary">purM</name>
    <name evidence="19" type="ORF">VUQ07_03500</name>
    <name evidence="18" type="ORF">VUQ09_01130</name>
</gene>
<dbReference type="FunFam" id="3.90.650.10:FF:000011">
    <property type="entry name" value="Phosphoribosylformylglycinamidine cyclo-ligase"/>
    <property type="match status" value="1"/>
</dbReference>
<keyword evidence="8 15" id="KW-0547">Nucleotide-binding</keyword>
<dbReference type="EC" id="6.3.3.1" evidence="4 15"/>
<evidence type="ECO:0000256" key="5">
    <source>
        <dbReference type="ARBA" id="ARBA00020367"/>
    </source>
</evidence>
<dbReference type="GO" id="GO:0004641">
    <property type="term" value="F:phosphoribosylformylglycinamidine cyclo-ligase activity"/>
    <property type="evidence" value="ECO:0007669"/>
    <property type="project" value="UniProtKB-UniRule"/>
</dbReference>
<comment type="subcellular location">
    <subcellularLocation>
        <location evidence="1 15">Cytoplasm</location>
    </subcellularLocation>
</comment>
<dbReference type="PANTHER" id="PTHR10520">
    <property type="entry name" value="TRIFUNCTIONAL PURINE BIOSYNTHETIC PROTEIN ADENOSINE-3-RELATED"/>
    <property type="match status" value="1"/>
</dbReference>
<evidence type="ECO:0000259" key="16">
    <source>
        <dbReference type="Pfam" id="PF00586"/>
    </source>
</evidence>
<proteinExistence type="inferred from homology"/>
<evidence type="ECO:0000256" key="8">
    <source>
        <dbReference type="ARBA" id="ARBA00022741"/>
    </source>
</evidence>
<protein>
    <recommendedName>
        <fullName evidence="5 15">Phosphoribosylformylglycinamidine cyclo-ligase</fullName>
        <ecNumber evidence="4 15">6.3.3.1</ecNumber>
    </recommendedName>
    <alternativeName>
        <fullName evidence="12 15">AIR synthase</fullName>
    </alternativeName>
    <alternativeName>
        <fullName evidence="13 15">AIRS</fullName>
    </alternativeName>
    <alternativeName>
        <fullName evidence="11 15">Phosphoribosyl-aminoimidazole synthetase</fullName>
    </alternativeName>
</protein>
<evidence type="ECO:0000313" key="18">
    <source>
        <dbReference type="EMBL" id="XBC48030.1"/>
    </source>
</evidence>
<accession>A0AB74TYX5</accession>
<dbReference type="RefSeq" id="WP_347298058.1">
    <property type="nucleotide sequence ID" value="NZ_CP142434.1"/>
</dbReference>
<dbReference type="Gene3D" id="3.90.650.10">
    <property type="entry name" value="PurM-like C-terminal domain"/>
    <property type="match status" value="1"/>
</dbReference>
<dbReference type="HAMAP" id="MF_00741">
    <property type="entry name" value="AIRS"/>
    <property type="match status" value="1"/>
</dbReference>
<dbReference type="InterPro" id="IPR036676">
    <property type="entry name" value="PurM-like_C_sf"/>
</dbReference>
<dbReference type="EMBL" id="CP142434">
    <property type="protein sequence ID" value="XBC48030.1"/>
    <property type="molecule type" value="Genomic_DNA"/>
</dbReference>
<dbReference type="GO" id="GO:0046084">
    <property type="term" value="P:adenine biosynthetic process"/>
    <property type="evidence" value="ECO:0007669"/>
    <property type="project" value="TreeGrafter"/>
</dbReference>
<evidence type="ECO:0000259" key="17">
    <source>
        <dbReference type="Pfam" id="PF02769"/>
    </source>
</evidence>
<evidence type="ECO:0000256" key="3">
    <source>
        <dbReference type="ARBA" id="ARBA00010280"/>
    </source>
</evidence>
<evidence type="ECO:0000256" key="7">
    <source>
        <dbReference type="ARBA" id="ARBA00022598"/>
    </source>
</evidence>
<evidence type="ECO:0000256" key="1">
    <source>
        <dbReference type="ARBA" id="ARBA00004496"/>
    </source>
</evidence>